<evidence type="ECO:0000313" key="1">
    <source>
        <dbReference type="EMBL" id="MCU9595402.1"/>
    </source>
</evidence>
<comment type="caution">
    <text evidence="1">The sequence shown here is derived from an EMBL/GenBank/DDBJ whole genome shotgun (WGS) entry which is preliminary data.</text>
</comment>
<dbReference type="EMBL" id="JAOUSE010000052">
    <property type="protein sequence ID" value="MCU9595402.1"/>
    <property type="molecule type" value="Genomic_DNA"/>
</dbReference>
<gene>
    <name evidence="1" type="ORF">OEV82_13215</name>
</gene>
<dbReference type="RefSeq" id="WP_173661887.1">
    <property type="nucleotide sequence ID" value="NZ_JAOUSE010000052.1"/>
</dbReference>
<reference evidence="1 2" key="1">
    <citation type="submission" date="2022-10" db="EMBL/GenBank/DDBJ databases">
        <title>Description of Fervidibacillus gen. nov. in the family Fervidibacillaceae fam. nov. with two species, Fervidibacillus albus sp. nov., and Fervidibacillus halotolerans sp. nov., isolated from tidal flat sediments.</title>
        <authorList>
            <person name="Kwon K.K."/>
            <person name="Yang S.-H."/>
        </authorList>
    </citation>
    <scope>NUCLEOTIDE SEQUENCE [LARGE SCALE GENOMIC DNA]</scope>
    <source>
        <strain evidence="1 2">DSM 23332</strain>
    </source>
</reference>
<evidence type="ECO:0000313" key="2">
    <source>
        <dbReference type="Proteomes" id="UP001208656"/>
    </source>
</evidence>
<accession>A0ABT2WI87</accession>
<sequence>MKKIIQCSLIITFIFGYGISVFAKDVWEDVNTPLSFRIELLPWEEVDEILPNKSKFAIIDVETGLLFHVQRRAGSRHADVQPLTSEDTMIMKKIYNGKWSWNRKAIIVLAGDKMIAASMSGMPHGAGALKNNFRGHFCVHFFGSTTHRSNRVDPAHQLMILKASGKLEDYLQKASINEVLQAFAVGVNQKDETLFHLVSTGHECKGCFEEMVKNVSYFNFVSTEDISNDDGLFVKIMHAKVEYLNEQHQKVRKTIDLLLQRGSPYEQWQIDLKHVMSAIE</sequence>
<organism evidence="1 2">
    <name type="scientific">Pallidibacillus thermolactis</name>
    <dbReference type="NCBI Taxonomy" id="251051"/>
    <lineage>
        <taxon>Bacteria</taxon>
        <taxon>Bacillati</taxon>
        <taxon>Bacillota</taxon>
        <taxon>Bacilli</taxon>
        <taxon>Bacillales</taxon>
        <taxon>Bacillaceae</taxon>
        <taxon>Pallidibacillus</taxon>
    </lineage>
</organism>
<dbReference type="Proteomes" id="UP001208656">
    <property type="component" value="Unassembled WGS sequence"/>
</dbReference>
<name>A0ABT2WI87_9BACI</name>
<protein>
    <submittedName>
        <fullName evidence="1">Uncharacterized protein</fullName>
    </submittedName>
</protein>
<proteinExistence type="predicted"/>
<keyword evidence="2" id="KW-1185">Reference proteome</keyword>